<dbReference type="KEGG" id="nod:FOH10_04340"/>
<gene>
    <name evidence="2" type="ORF">FOH10_04340</name>
</gene>
<dbReference type="Proteomes" id="UP000317039">
    <property type="component" value="Chromosome"/>
</dbReference>
<evidence type="ECO:0000313" key="2">
    <source>
        <dbReference type="EMBL" id="QDP78078.1"/>
    </source>
</evidence>
<feature type="region of interest" description="Disordered" evidence="1">
    <location>
        <begin position="245"/>
        <end position="367"/>
    </location>
</feature>
<accession>A0A516NGP6</accession>
<dbReference type="AlphaFoldDB" id="A0A516NGP6"/>
<name>A0A516NGP6_9NOCA</name>
<feature type="compositionally biased region" description="Low complexity" evidence="1">
    <location>
        <begin position="254"/>
        <end position="272"/>
    </location>
</feature>
<evidence type="ECO:0000313" key="3">
    <source>
        <dbReference type="Proteomes" id="UP000317039"/>
    </source>
</evidence>
<feature type="compositionally biased region" description="Acidic residues" evidence="1">
    <location>
        <begin position="345"/>
        <end position="367"/>
    </location>
</feature>
<dbReference type="GeneID" id="80331624"/>
<protein>
    <submittedName>
        <fullName evidence="2">Uncharacterized protein</fullName>
    </submittedName>
</protein>
<organism evidence="2 3">
    <name type="scientific">Nocardia otitidiscaviarum</name>
    <dbReference type="NCBI Taxonomy" id="1823"/>
    <lineage>
        <taxon>Bacteria</taxon>
        <taxon>Bacillati</taxon>
        <taxon>Actinomycetota</taxon>
        <taxon>Actinomycetes</taxon>
        <taxon>Mycobacteriales</taxon>
        <taxon>Nocardiaceae</taxon>
        <taxon>Nocardia</taxon>
    </lineage>
</organism>
<feature type="region of interest" description="Disordered" evidence="1">
    <location>
        <begin position="189"/>
        <end position="211"/>
    </location>
</feature>
<dbReference type="RefSeq" id="WP_143979712.1">
    <property type="nucleotide sequence ID" value="NZ_CP041695.1"/>
</dbReference>
<feature type="compositionally biased region" description="Low complexity" evidence="1">
    <location>
        <begin position="310"/>
        <end position="343"/>
    </location>
</feature>
<evidence type="ECO:0000256" key="1">
    <source>
        <dbReference type="SAM" id="MobiDB-lite"/>
    </source>
</evidence>
<reference evidence="2 3" key="1">
    <citation type="submission" date="2019-07" db="EMBL/GenBank/DDBJ databases">
        <title>Complete Genome Sequence and Methylome Analysis of Nocardia otitidis-caviarum NEB252.</title>
        <authorList>
            <person name="Fomenkov A."/>
            <person name="Anton B.P."/>
            <person name="Vincze T."/>
            <person name="Roberts R.J."/>
        </authorList>
    </citation>
    <scope>NUCLEOTIDE SEQUENCE [LARGE SCALE GENOMIC DNA]</scope>
    <source>
        <strain evidence="2 3">NEB252</strain>
    </source>
</reference>
<sequence>MAAELTDEQVADLEERLFALLAEETDKKEDKNFWTVELVRPPGASTGLLAYIALAEAAIQGCVNLLGIGTTSPPPLVDDLIRPVVYENLGKSESTDDYKETLTKVEARQGALLRADRNVVEIAKYVSSEEDQTLRAFKDIVGDLNGKLEAVGKAELKPAQEMELLRHLAEAVAAVQNKLTAVAELNKDMAGSEDDGDGKPGSGGGGAGSGGGDGGGIASMLPMLAMLPMMAMPLLNMVPELLENLNGEPEDGADASGAPAPESAPAPNDSPAQTDPRAAEAEQPNPDGSKAEGEPESPQPDSSATGEAVGQPAADPLGPLGPLVGAVGRGVRSALQPAAARPAADAEDEADDAPSADDLSDDGLTEI</sequence>
<dbReference type="EMBL" id="CP041695">
    <property type="protein sequence ID" value="QDP78078.1"/>
    <property type="molecule type" value="Genomic_DNA"/>
</dbReference>
<proteinExistence type="predicted"/>
<feature type="compositionally biased region" description="Gly residues" evidence="1">
    <location>
        <begin position="199"/>
        <end position="211"/>
    </location>
</feature>